<gene>
    <name evidence="1" type="ordered locus">BMS_0591</name>
</gene>
<dbReference type="STRING" id="862908.BMS_0591"/>
<dbReference type="KEGG" id="bmx:BMS_0591"/>
<dbReference type="EMBL" id="FQ312005">
    <property type="protein sequence ID" value="CBW25499.1"/>
    <property type="molecule type" value="Genomic_DNA"/>
</dbReference>
<dbReference type="HOGENOM" id="CLU_1502892_0_0_7"/>
<name>E1X528_HALMS</name>
<dbReference type="OrthoDB" id="5295961at2"/>
<dbReference type="AlphaFoldDB" id="E1X528"/>
<reference evidence="2" key="1">
    <citation type="journal article" date="2013" name="ISME J.">
        <title>A small predatory core genome in the divergent marine Bacteriovorax marinus SJ and the terrestrial Bdellovibrio bacteriovorus.</title>
        <authorList>
            <person name="Crossman L.C."/>
            <person name="Chen H."/>
            <person name="Cerdeno-Tarraga A.M."/>
            <person name="Brooks K."/>
            <person name="Quail M.A."/>
            <person name="Pineiro S.A."/>
            <person name="Hobley L."/>
            <person name="Sockett R.E."/>
            <person name="Bentley S.D."/>
            <person name="Parkhill J."/>
            <person name="Williams H.N."/>
            <person name="Stine O.C."/>
        </authorList>
    </citation>
    <scope>NUCLEOTIDE SEQUENCE [LARGE SCALE GENOMIC DNA]</scope>
    <source>
        <strain evidence="2">ATCC BAA-682 / DSM 15412 / SJ</strain>
    </source>
</reference>
<dbReference type="Proteomes" id="UP000008963">
    <property type="component" value="Chromosome"/>
</dbReference>
<dbReference type="RefSeq" id="WP_014243286.1">
    <property type="nucleotide sequence ID" value="NC_016620.1"/>
</dbReference>
<evidence type="ECO:0000313" key="2">
    <source>
        <dbReference type="Proteomes" id="UP000008963"/>
    </source>
</evidence>
<proteinExistence type="predicted"/>
<accession>E1X528</accession>
<organism evidence="1 2">
    <name type="scientific">Halobacteriovorax marinus (strain ATCC BAA-682 / DSM 15412 / SJ)</name>
    <name type="common">Bacteriovorax marinus</name>
    <dbReference type="NCBI Taxonomy" id="862908"/>
    <lineage>
        <taxon>Bacteria</taxon>
        <taxon>Pseudomonadati</taxon>
        <taxon>Bdellovibrionota</taxon>
        <taxon>Bacteriovoracia</taxon>
        <taxon>Bacteriovoracales</taxon>
        <taxon>Halobacteriovoraceae</taxon>
        <taxon>Halobacteriovorax</taxon>
    </lineage>
</organism>
<sequence length="180" mass="21387">MEYFYHLVPDPFVGKDLIPLNEMDRESELYKSHSRKYIGRESLTEQTIPLLNCKWNDVIQFSSVHPQLIIDKLREIQPDFKLYRAKCFKVSVLEVEGKYEGVIFDRNKAQKKGDFSIHTDDIRPLSSTQYKELNHLPKETIAFWNRVKEEGGKYLWFPYIPHIFLKGIVDTTHFEVIDLY</sequence>
<keyword evidence="2" id="KW-1185">Reference proteome</keyword>
<evidence type="ECO:0000313" key="1">
    <source>
        <dbReference type="EMBL" id="CBW25499.1"/>
    </source>
</evidence>
<dbReference type="eggNOG" id="ENOG5033KFY">
    <property type="taxonomic scope" value="Bacteria"/>
</dbReference>
<dbReference type="PATRIC" id="fig|862908.3.peg.567"/>
<protein>
    <submittedName>
        <fullName evidence="1">Uncharacterized protein</fullName>
    </submittedName>
</protein>